<gene>
    <name evidence="3" type="ORF">MMEN_LOCUS21558</name>
</gene>
<dbReference type="Proteomes" id="UP000677803">
    <property type="component" value="Unassembled WGS sequence"/>
</dbReference>
<dbReference type="GO" id="GO:0005615">
    <property type="term" value="C:extracellular space"/>
    <property type="evidence" value="ECO:0007669"/>
    <property type="project" value="TreeGrafter"/>
</dbReference>
<dbReference type="InterPro" id="IPR008197">
    <property type="entry name" value="WAP_dom"/>
</dbReference>
<name>A0A8S4C213_9TELE</name>
<dbReference type="PRINTS" id="PR00003">
    <property type="entry name" value="4DISULPHCORE"/>
</dbReference>
<sequence length="163" mass="17587">MTMGTHWCAISLLVLSFGIFVHSLFKFHDGHTKPGQCPSSLRGFPSGVGCECDGDCPDNHKCCEYHCGNFCLPPVFVRAECPDNHWSVGTCVNSCSDDHHCPHGKKCCFNGCGHECTVPKIVKPGSCGFPSLTCEKLCSDDSNCDGNEKCCSAFCGLACREPL</sequence>
<dbReference type="EMBL" id="CAJRST010041110">
    <property type="protein sequence ID" value="CAG6021348.1"/>
    <property type="molecule type" value="Genomic_DNA"/>
</dbReference>
<proteinExistence type="predicted"/>
<feature type="signal peptide" evidence="1">
    <location>
        <begin position="1"/>
        <end position="23"/>
    </location>
</feature>
<evidence type="ECO:0000313" key="3">
    <source>
        <dbReference type="EMBL" id="CAG6021348.1"/>
    </source>
</evidence>
<evidence type="ECO:0000259" key="2">
    <source>
        <dbReference type="PROSITE" id="PS51390"/>
    </source>
</evidence>
<dbReference type="InterPro" id="IPR036645">
    <property type="entry name" value="Elafin-like_sf"/>
</dbReference>
<reference evidence="3" key="1">
    <citation type="submission" date="2021-05" db="EMBL/GenBank/DDBJ databases">
        <authorList>
            <person name="Tigano A."/>
        </authorList>
    </citation>
    <scope>NUCLEOTIDE SEQUENCE</scope>
</reference>
<organism evidence="3 4">
    <name type="scientific">Menidia menidia</name>
    <name type="common">Atlantic silverside</name>
    <dbReference type="NCBI Taxonomy" id="238744"/>
    <lineage>
        <taxon>Eukaryota</taxon>
        <taxon>Metazoa</taxon>
        <taxon>Chordata</taxon>
        <taxon>Craniata</taxon>
        <taxon>Vertebrata</taxon>
        <taxon>Euteleostomi</taxon>
        <taxon>Actinopterygii</taxon>
        <taxon>Neopterygii</taxon>
        <taxon>Teleostei</taxon>
        <taxon>Neoteleostei</taxon>
        <taxon>Acanthomorphata</taxon>
        <taxon>Ovalentaria</taxon>
        <taxon>Atherinomorphae</taxon>
        <taxon>Atheriniformes</taxon>
        <taxon>Atherinopsidae</taxon>
        <taxon>Menidiinae</taxon>
        <taxon>Menidia</taxon>
    </lineage>
</organism>
<evidence type="ECO:0000256" key="1">
    <source>
        <dbReference type="SAM" id="SignalP"/>
    </source>
</evidence>
<dbReference type="PANTHER" id="PTHR19441">
    <property type="entry name" value="WHEY ACDIC PROTEIN WAP"/>
    <property type="match status" value="1"/>
</dbReference>
<dbReference type="OrthoDB" id="4473401at2759"/>
<comment type="caution">
    <text evidence="3">The sequence shown here is derived from an EMBL/GenBank/DDBJ whole genome shotgun (WGS) entry which is preliminary data.</text>
</comment>
<feature type="chain" id="PRO_5035818461" evidence="1">
    <location>
        <begin position="24"/>
        <end position="163"/>
    </location>
</feature>
<keyword evidence="4" id="KW-1185">Reference proteome</keyword>
<dbReference type="PROSITE" id="PS51390">
    <property type="entry name" value="WAP"/>
    <property type="match status" value="2"/>
</dbReference>
<dbReference type="GO" id="GO:0004867">
    <property type="term" value="F:serine-type endopeptidase inhibitor activity"/>
    <property type="evidence" value="ECO:0007669"/>
    <property type="project" value="TreeGrafter"/>
</dbReference>
<keyword evidence="1" id="KW-0732">Signal</keyword>
<dbReference type="Pfam" id="PF00095">
    <property type="entry name" value="WAP"/>
    <property type="match status" value="3"/>
</dbReference>
<dbReference type="SUPFAM" id="SSF57256">
    <property type="entry name" value="Elafin-like"/>
    <property type="match status" value="3"/>
</dbReference>
<accession>A0A8S4C213</accession>
<dbReference type="SMART" id="SM00217">
    <property type="entry name" value="WAP"/>
    <property type="match status" value="3"/>
</dbReference>
<dbReference type="Gene3D" id="4.10.75.10">
    <property type="entry name" value="Elafin-like"/>
    <property type="match status" value="3"/>
</dbReference>
<dbReference type="PANTHER" id="PTHR19441:SF95">
    <property type="entry name" value="PERLWAPIN ISOFORM X1"/>
    <property type="match status" value="1"/>
</dbReference>
<feature type="domain" description="WAP" evidence="2">
    <location>
        <begin position="122"/>
        <end position="163"/>
    </location>
</feature>
<dbReference type="InterPro" id="IPR050514">
    <property type="entry name" value="WAP_four-disulfide_core"/>
</dbReference>
<evidence type="ECO:0000313" key="4">
    <source>
        <dbReference type="Proteomes" id="UP000677803"/>
    </source>
</evidence>
<dbReference type="AlphaFoldDB" id="A0A8S4C213"/>
<dbReference type="GO" id="GO:0045087">
    <property type="term" value="P:innate immune response"/>
    <property type="evidence" value="ECO:0007669"/>
    <property type="project" value="TreeGrafter"/>
</dbReference>
<dbReference type="GO" id="GO:0019731">
    <property type="term" value="P:antibacterial humoral response"/>
    <property type="evidence" value="ECO:0007669"/>
    <property type="project" value="TreeGrafter"/>
</dbReference>
<feature type="domain" description="WAP" evidence="2">
    <location>
        <begin position="73"/>
        <end position="120"/>
    </location>
</feature>
<protein>
    <submittedName>
        <fullName evidence="3">(Atlantic silverside) hypothetical protein</fullName>
    </submittedName>
</protein>